<accession>A0ABP9H8K7</accession>
<dbReference type="InterPro" id="IPR023772">
    <property type="entry name" value="DNA-bd_HTH_TetR-type_CS"/>
</dbReference>
<comment type="caution">
    <text evidence="4">The sequence shown here is derived from an EMBL/GenBank/DDBJ whole genome shotgun (WGS) entry which is preliminary data.</text>
</comment>
<evidence type="ECO:0000256" key="2">
    <source>
        <dbReference type="PROSITE-ProRule" id="PRU00335"/>
    </source>
</evidence>
<keyword evidence="1 2" id="KW-0238">DNA-binding</keyword>
<gene>
    <name evidence="4" type="ORF">GCM10023205_29960</name>
</gene>
<name>A0ABP9H8K7_9ACTN</name>
<dbReference type="InterPro" id="IPR009057">
    <property type="entry name" value="Homeodomain-like_sf"/>
</dbReference>
<dbReference type="InterPro" id="IPR036271">
    <property type="entry name" value="Tet_transcr_reg_TetR-rel_C_sf"/>
</dbReference>
<dbReference type="InterPro" id="IPR039536">
    <property type="entry name" value="TetR_C_Proteobacteria"/>
</dbReference>
<dbReference type="SUPFAM" id="SSF46689">
    <property type="entry name" value="Homeodomain-like"/>
    <property type="match status" value="1"/>
</dbReference>
<dbReference type="PANTHER" id="PTHR30055">
    <property type="entry name" value="HTH-TYPE TRANSCRIPTIONAL REGULATOR RUTR"/>
    <property type="match status" value="1"/>
</dbReference>
<organism evidence="4 5">
    <name type="scientific">Yinghuangia aomiensis</name>
    <dbReference type="NCBI Taxonomy" id="676205"/>
    <lineage>
        <taxon>Bacteria</taxon>
        <taxon>Bacillati</taxon>
        <taxon>Actinomycetota</taxon>
        <taxon>Actinomycetes</taxon>
        <taxon>Kitasatosporales</taxon>
        <taxon>Streptomycetaceae</taxon>
        <taxon>Yinghuangia</taxon>
    </lineage>
</organism>
<dbReference type="Proteomes" id="UP001500466">
    <property type="component" value="Unassembled WGS sequence"/>
</dbReference>
<feature type="DNA-binding region" description="H-T-H motif" evidence="2">
    <location>
        <begin position="37"/>
        <end position="56"/>
    </location>
</feature>
<dbReference type="Pfam" id="PF14246">
    <property type="entry name" value="TetR_C_7"/>
    <property type="match status" value="1"/>
</dbReference>
<dbReference type="InterPro" id="IPR001647">
    <property type="entry name" value="HTH_TetR"/>
</dbReference>
<evidence type="ECO:0000259" key="3">
    <source>
        <dbReference type="PROSITE" id="PS50977"/>
    </source>
</evidence>
<proteinExistence type="predicted"/>
<evidence type="ECO:0000313" key="4">
    <source>
        <dbReference type="EMBL" id="GAA4963979.1"/>
    </source>
</evidence>
<dbReference type="EMBL" id="BAABHS010000009">
    <property type="protein sequence ID" value="GAA4963979.1"/>
    <property type="molecule type" value="Genomic_DNA"/>
</dbReference>
<dbReference type="PANTHER" id="PTHR30055:SF146">
    <property type="entry name" value="HTH-TYPE TRANSCRIPTIONAL DUAL REGULATOR CECR"/>
    <property type="match status" value="1"/>
</dbReference>
<evidence type="ECO:0000313" key="5">
    <source>
        <dbReference type="Proteomes" id="UP001500466"/>
    </source>
</evidence>
<dbReference type="PRINTS" id="PR00455">
    <property type="entry name" value="HTHTETR"/>
</dbReference>
<protein>
    <submittedName>
        <fullName evidence="4">TetR/AcrR family transcriptional regulator</fullName>
    </submittedName>
</protein>
<dbReference type="PROSITE" id="PS50977">
    <property type="entry name" value="HTH_TETR_2"/>
    <property type="match status" value="1"/>
</dbReference>
<sequence length="210" mass="22818">MTVATGRRHGGGPAGRKRAAVVRAARERFLRDGFGVTVEAIAGHARVSKATVYSHFGTKEELFAEVVGEAVEEACREPFETMREFVRRAPDVRGALTAAARAWVDGLARPDVLALRALVAAESARFPELAGVWRTYGPDRLAAALAELLRGDPRLDVPNVDVAVLQFHALVLYPHFAHGGYPAPLDPETADELIARGVEMFLAYYGRDGR</sequence>
<dbReference type="RefSeq" id="WP_345675940.1">
    <property type="nucleotide sequence ID" value="NZ_BAABHS010000009.1"/>
</dbReference>
<reference evidence="5" key="1">
    <citation type="journal article" date="2019" name="Int. J. Syst. Evol. Microbiol.">
        <title>The Global Catalogue of Microorganisms (GCM) 10K type strain sequencing project: providing services to taxonomists for standard genome sequencing and annotation.</title>
        <authorList>
            <consortium name="The Broad Institute Genomics Platform"/>
            <consortium name="The Broad Institute Genome Sequencing Center for Infectious Disease"/>
            <person name="Wu L."/>
            <person name="Ma J."/>
        </authorList>
    </citation>
    <scope>NUCLEOTIDE SEQUENCE [LARGE SCALE GENOMIC DNA]</scope>
    <source>
        <strain evidence="5">JCM 17986</strain>
    </source>
</reference>
<keyword evidence="5" id="KW-1185">Reference proteome</keyword>
<feature type="domain" description="HTH tetR-type" evidence="3">
    <location>
        <begin position="15"/>
        <end position="74"/>
    </location>
</feature>
<evidence type="ECO:0000256" key="1">
    <source>
        <dbReference type="ARBA" id="ARBA00023125"/>
    </source>
</evidence>
<dbReference type="SUPFAM" id="SSF48498">
    <property type="entry name" value="Tetracyclin repressor-like, C-terminal domain"/>
    <property type="match status" value="1"/>
</dbReference>
<dbReference type="InterPro" id="IPR050109">
    <property type="entry name" value="HTH-type_TetR-like_transc_reg"/>
</dbReference>
<dbReference type="Pfam" id="PF00440">
    <property type="entry name" value="TetR_N"/>
    <property type="match status" value="1"/>
</dbReference>
<dbReference type="PROSITE" id="PS01081">
    <property type="entry name" value="HTH_TETR_1"/>
    <property type="match status" value="1"/>
</dbReference>
<dbReference type="Gene3D" id="1.10.357.10">
    <property type="entry name" value="Tetracycline Repressor, domain 2"/>
    <property type="match status" value="1"/>
</dbReference>